<accession>A0A4Y2AZ45</accession>
<name>A0A4Y2AZ45_ARAVE</name>
<reference evidence="1 2" key="1">
    <citation type="journal article" date="2019" name="Sci. Rep.">
        <title>Orb-weaving spider Araneus ventricosus genome elucidates the spidroin gene catalogue.</title>
        <authorList>
            <person name="Kono N."/>
            <person name="Nakamura H."/>
            <person name="Ohtoshi R."/>
            <person name="Moran D.A.P."/>
            <person name="Shinohara A."/>
            <person name="Yoshida Y."/>
            <person name="Fujiwara M."/>
            <person name="Mori M."/>
            <person name="Tomita M."/>
            <person name="Arakawa K."/>
        </authorList>
    </citation>
    <scope>NUCLEOTIDE SEQUENCE [LARGE SCALE GENOMIC DNA]</scope>
</reference>
<evidence type="ECO:0000313" key="1">
    <source>
        <dbReference type="EMBL" id="GBL85073.1"/>
    </source>
</evidence>
<evidence type="ECO:0000313" key="2">
    <source>
        <dbReference type="Proteomes" id="UP000499080"/>
    </source>
</evidence>
<dbReference type="EMBL" id="BGPR01000041">
    <property type="protein sequence ID" value="GBL85073.1"/>
    <property type="molecule type" value="Genomic_DNA"/>
</dbReference>
<keyword evidence="2" id="KW-1185">Reference proteome</keyword>
<comment type="caution">
    <text evidence="1">The sequence shown here is derived from an EMBL/GenBank/DDBJ whole genome shotgun (WGS) entry which is preliminary data.</text>
</comment>
<proteinExistence type="predicted"/>
<protein>
    <submittedName>
        <fullName evidence="1">Uncharacterized protein</fullName>
    </submittedName>
</protein>
<gene>
    <name evidence="1" type="ORF">AVEN_221306_1</name>
</gene>
<dbReference type="Proteomes" id="UP000499080">
    <property type="component" value="Unassembled WGS sequence"/>
</dbReference>
<dbReference type="OrthoDB" id="10497797at2759"/>
<sequence length="120" mass="13822">MEFLDRQSVENPSRPKQLNLNLFYHVTYYSSLITHTSYMLNFTCCSRLISNDKVILDFITFPVCLASLDMEIFNCSSRGFGHSSRSRSSSDKGSKRWLVAIGPKNWMRRPVSILLRFASS</sequence>
<organism evidence="1 2">
    <name type="scientific">Araneus ventricosus</name>
    <name type="common">Orbweaver spider</name>
    <name type="synonym">Epeira ventricosa</name>
    <dbReference type="NCBI Taxonomy" id="182803"/>
    <lineage>
        <taxon>Eukaryota</taxon>
        <taxon>Metazoa</taxon>
        <taxon>Ecdysozoa</taxon>
        <taxon>Arthropoda</taxon>
        <taxon>Chelicerata</taxon>
        <taxon>Arachnida</taxon>
        <taxon>Araneae</taxon>
        <taxon>Araneomorphae</taxon>
        <taxon>Entelegynae</taxon>
        <taxon>Araneoidea</taxon>
        <taxon>Araneidae</taxon>
        <taxon>Araneus</taxon>
    </lineage>
</organism>
<dbReference type="AlphaFoldDB" id="A0A4Y2AZ45"/>